<dbReference type="Gene3D" id="3.30.830.10">
    <property type="entry name" value="Metalloenzyme, LuxS/M16 peptidase-like"/>
    <property type="match status" value="1"/>
</dbReference>
<protein>
    <submittedName>
        <fullName evidence="1">Uncharacterized protein</fullName>
    </submittedName>
</protein>
<sequence length="53" mass="6060">MLKKTMLILSLVAINCTSEDEIMKHPLDKSEVRTLVLENGIRVYLLSDPKFNV</sequence>
<organism evidence="1">
    <name type="scientific">marine metagenome</name>
    <dbReference type="NCBI Taxonomy" id="408172"/>
    <lineage>
        <taxon>unclassified sequences</taxon>
        <taxon>metagenomes</taxon>
        <taxon>ecological metagenomes</taxon>
    </lineage>
</organism>
<dbReference type="AlphaFoldDB" id="A0A381X7J0"/>
<reference evidence="1" key="1">
    <citation type="submission" date="2018-05" db="EMBL/GenBank/DDBJ databases">
        <authorList>
            <person name="Lanie J.A."/>
            <person name="Ng W.-L."/>
            <person name="Kazmierczak K.M."/>
            <person name="Andrzejewski T.M."/>
            <person name="Davidsen T.M."/>
            <person name="Wayne K.J."/>
            <person name="Tettelin H."/>
            <person name="Glass J.I."/>
            <person name="Rusch D."/>
            <person name="Podicherti R."/>
            <person name="Tsui H.-C.T."/>
            <person name="Winkler M.E."/>
        </authorList>
    </citation>
    <scope>NUCLEOTIDE SEQUENCE</scope>
</reference>
<proteinExistence type="predicted"/>
<evidence type="ECO:0000313" key="1">
    <source>
        <dbReference type="EMBL" id="SVA60590.1"/>
    </source>
</evidence>
<gene>
    <name evidence="1" type="ORF">METZ01_LOCUS113444</name>
</gene>
<dbReference type="EMBL" id="UINC01014151">
    <property type="protein sequence ID" value="SVA60590.1"/>
    <property type="molecule type" value="Genomic_DNA"/>
</dbReference>
<name>A0A381X7J0_9ZZZZ</name>
<accession>A0A381X7J0</accession>
<feature type="non-terminal residue" evidence="1">
    <location>
        <position position="53"/>
    </location>
</feature>